<dbReference type="InterPro" id="IPR057345">
    <property type="entry name" value="Ig-like_TAF2"/>
</dbReference>
<dbReference type="InterPro" id="IPR057991">
    <property type="entry name" value="TPR_TAF2_C"/>
</dbReference>
<dbReference type="GO" id="GO:0006367">
    <property type="term" value="P:transcription initiation at RNA polymerase II promoter"/>
    <property type="evidence" value="ECO:0007669"/>
    <property type="project" value="TreeGrafter"/>
</dbReference>
<dbReference type="Pfam" id="PF25577">
    <property type="entry name" value="TPR_TAF2_C"/>
    <property type="match status" value="1"/>
</dbReference>
<dbReference type="PANTHER" id="PTHR15137">
    <property type="entry name" value="TRANSCRIPTION INITIATION FACTOR TFIID"/>
    <property type="match status" value="1"/>
</dbReference>
<comment type="similarity">
    <text evidence="2">Belongs to the TAF2 family.</text>
</comment>
<dbReference type="EMBL" id="AZBU02000002">
    <property type="protein sequence ID" value="TKR94151.1"/>
    <property type="molecule type" value="Genomic_DNA"/>
</dbReference>
<dbReference type="Gene3D" id="1.10.390.10">
    <property type="entry name" value="Neutral Protease Domain 2"/>
    <property type="match status" value="1"/>
</dbReference>
<reference evidence="10 11" key="1">
    <citation type="journal article" date="2015" name="Genome Biol.">
        <title>Comparative genomics of Steinernema reveals deeply conserved gene regulatory networks.</title>
        <authorList>
            <person name="Dillman A.R."/>
            <person name="Macchietto M."/>
            <person name="Porter C.F."/>
            <person name="Rogers A."/>
            <person name="Williams B."/>
            <person name="Antoshechkin I."/>
            <person name="Lee M.M."/>
            <person name="Goodwin Z."/>
            <person name="Lu X."/>
            <person name="Lewis E.E."/>
            <person name="Goodrich-Blair H."/>
            <person name="Stock S.P."/>
            <person name="Adams B.J."/>
            <person name="Sternberg P.W."/>
            <person name="Mortazavi A."/>
        </authorList>
    </citation>
    <scope>NUCLEOTIDE SEQUENCE [LARGE SCALE GENOMIC DNA]</scope>
    <source>
        <strain evidence="10 11">ALL</strain>
    </source>
</reference>
<dbReference type="GO" id="GO:0008270">
    <property type="term" value="F:zinc ion binding"/>
    <property type="evidence" value="ECO:0007669"/>
    <property type="project" value="InterPro"/>
</dbReference>
<organism evidence="10 11">
    <name type="scientific">Steinernema carpocapsae</name>
    <name type="common">Entomopathogenic nematode</name>
    <dbReference type="NCBI Taxonomy" id="34508"/>
    <lineage>
        <taxon>Eukaryota</taxon>
        <taxon>Metazoa</taxon>
        <taxon>Ecdysozoa</taxon>
        <taxon>Nematoda</taxon>
        <taxon>Chromadorea</taxon>
        <taxon>Rhabditida</taxon>
        <taxon>Tylenchina</taxon>
        <taxon>Panagrolaimomorpha</taxon>
        <taxon>Strongyloidoidea</taxon>
        <taxon>Steinernematidae</taxon>
        <taxon>Steinernema</taxon>
    </lineage>
</organism>
<keyword evidence="11" id="KW-1185">Reference proteome</keyword>
<evidence type="ECO:0000256" key="5">
    <source>
        <dbReference type="ARBA" id="ARBA00023163"/>
    </source>
</evidence>
<dbReference type="GO" id="GO:0000976">
    <property type="term" value="F:transcription cis-regulatory region binding"/>
    <property type="evidence" value="ECO:0007669"/>
    <property type="project" value="TreeGrafter"/>
</dbReference>
<dbReference type="InterPro" id="IPR042097">
    <property type="entry name" value="Aminopeptidase_N-like_N_sf"/>
</dbReference>
<dbReference type="InterPro" id="IPR027268">
    <property type="entry name" value="Peptidase_M4/M1_CTD_sf"/>
</dbReference>
<dbReference type="SUPFAM" id="SSF63737">
    <property type="entry name" value="Leukotriene A4 hydrolase N-terminal domain"/>
    <property type="match status" value="1"/>
</dbReference>
<evidence type="ECO:0000259" key="8">
    <source>
        <dbReference type="Pfam" id="PF25316"/>
    </source>
</evidence>
<comment type="subcellular location">
    <subcellularLocation>
        <location evidence="1">Nucleus</location>
    </subcellularLocation>
</comment>
<dbReference type="Pfam" id="PF01433">
    <property type="entry name" value="Peptidase_M1"/>
    <property type="match status" value="1"/>
</dbReference>
<dbReference type="AlphaFoldDB" id="A0A4U5PD44"/>
<dbReference type="OrthoDB" id="308861at2759"/>
<keyword evidence="5" id="KW-0804">Transcription</keyword>
<dbReference type="PANTHER" id="PTHR15137:SF9">
    <property type="entry name" value="TRANSCRIPTION INITIATION FACTOR TFIID SUBUNIT 2"/>
    <property type="match status" value="1"/>
</dbReference>
<keyword evidence="4" id="KW-0805">Transcription regulation</keyword>
<feature type="domain" description="Peptidase M1 membrane alanine aminopeptidase" evidence="7">
    <location>
        <begin position="272"/>
        <end position="479"/>
    </location>
</feature>
<proteinExistence type="inferred from homology"/>
<dbReference type="GO" id="GO:0003682">
    <property type="term" value="F:chromatin binding"/>
    <property type="evidence" value="ECO:0007669"/>
    <property type="project" value="TreeGrafter"/>
</dbReference>
<dbReference type="SUPFAM" id="SSF55486">
    <property type="entry name" value="Metalloproteases ('zincins'), catalytic domain"/>
    <property type="match status" value="1"/>
</dbReference>
<dbReference type="Pfam" id="PF25316">
    <property type="entry name" value="TAF2_3rd"/>
    <property type="match status" value="1"/>
</dbReference>
<sequence length="1045" mass="120382">MTDPQFRVVSQSVKISHVNWAEKSFVVSTDLYFAILDETVERFELHIGPECLLPCEVKDSLHPRGYVRINGQDVSYTRQMFSSIDQEPDFSGYNDLQSTEVDTFGSRRSVLQIPLPFTITNNILDSEIVHCSVQVLVRRPKTGVHFNCCFGKDNNDLLHGAHLFTYKSGVLSGTSSWLPCIDELYQLSMWRFEFELPSDLTGVAPGELLETDSTNDENGKRMFYELRYPTAPNNIGFAIGHFVKYQNPDATDVESYGLPRLMSLVKHTVARSDRNIEYFEELLSCRFPYLQYRQIFVDGIPDNLTSYSGMSIFSVNIIYSKKILDVVQSTRYLLAYAVAEQFFGCFVSVNDWSDMWLAKGLAAFITGLYIERHFGTCEYLFQVRKLLNTVCEYESRWGKIVVRPTYRGVKPPTPTNDETPAPQFQERQNAYVHFDPNSASSSSTHYADMLYKKAHLVIRMLQRRLGSEPFNQVLQKIVSVAIQSCQHVDHISDWVHVLMDTESFFRNVSNVTGNELPTFLQQWVYDGGHVYFEIAYSFNRKRNLVELELRQETGQNTGRMSYVGPLSIIIQELDGSFPHLIQIDSDVSKHDLQCHSKGRKQKKKKIPLSNGDEIEIDLTSSEDTPVLWIRVDPDLTLVRKINLRQPHAHWEFMLRYERDVLAQFNSIDTLQGFPSHNTRQVLQEAIENDHLFYRVRCRAAFCLAQVENRLAETWCGSPNLLNLFTKLYGCKANPMIPKSHNFSITSWSLQSYFLMHALPGAMALLRGAGNCIVPSVHRFILNLIKLNDNSFNRYSDDFYRATLIAALGTNVVYADASADSWNPSGLNPEMKETLQELTYALNMDVLKPSFRRVVAISCLYGIFELQKHGHIPLDPEVFWSYTKPKLYSELRQAAFSWLVRLLPLTRNPRMNFVFLRLLDCAKNDTDPSVREHIATELNKNPPIHRNVRHKFNFQGVDQVLWATMCEPNAEPRIRCLFRDLYFHMYGPDHTLGPMPPADPHDKTPQRMEVIRSEQRTRTHQDYELPDKNPFSLANVMDMSMDETLH</sequence>
<gene>
    <name evidence="10" type="ORF">L596_008477</name>
</gene>
<dbReference type="GO" id="GO:0005669">
    <property type="term" value="C:transcription factor TFIID complex"/>
    <property type="evidence" value="ECO:0007669"/>
    <property type="project" value="InterPro"/>
</dbReference>
<comment type="caution">
    <text evidence="10">The sequence shown here is derived from an EMBL/GenBank/DDBJ whole genome shotgun (WGS) entry which is preliminary data.</text>
</comment>
<evidence type="ECO:0000256" key="6">
    <source>
        <dbReference type="ARBA" id="ARBA00023242"/>
    </source>
</evidence>
<accession>A0A4U5PD44</accession>
<evidence type="ECO:0000259" key="9">
    <source>
        <dbReference type="Pfam" id="PF25577"/>
    </source>
</evidence>
<evidence type="ECO:0000256" key="4">
    <source>
        <dbReference type="ARBA" id="ARBA00023015"/>
    </source>
</evidence>
<dbReference type="InterPro" id="IPR037813">
    <property type="entry name" value="TAF2"/>
</dbReference>
<protein>
    <recommendedName>
        <fullName evidence="3">Transcription initiation factor TFIID subunit 2</fullName>
    </recommendedName>
</protein>
<evidence type="ECO:0000313" key="10">
    <source>
        <dbReference type="EMBL" id="TKR94151.1"/>
    </source>
</evidence>
<evidence type="ECO:0000313" key="11">
    <source>
        <dbReference type="Proteomes" id="UP000298663"/>
    </source>
</evidence>
<evidence type="ECO:0000256" key="2">
    <source>
        <dbReference type="ARBA" id="ARBA00010937"/>
    </source>
</evidence>
<dbReference type="Gene3D" id="2.60.40.1730">
    <property type="entry name" value="tricorn interacting facor f3 domain"/>
    <property type="match status" value="1"/>
</dbReference>
<reference evidence="10 11" key="2">
    <citation type="journal article" date="2019" name="G3 (Bethesda)">
        <title>Hybrid Assembly of the Genome of the Entomopathogenic Nematode Steinernema carpocapsae Identifies the X-Chromosome.</title>
        <authorList>
            <person name="Serra L."/>
            <person name="Macchietto M."/>
            <person name="Macias-Munoz A."/>
            <person name="McGill C.J."/>
            <person name="Rodriguez I.M."/>
            <person name="Rodriguez B."/>
            <person name="Murad R."/>
            <person name="Mortazavi A."/>
        </authorList>
    </citation>
    <scope>NUCLEOTIDE SEQUENCE [LARGE SCALE GENOMIC DNA]</scope>
    <source>
        <strain evidence="10 11">ALL</strain>
    </source>
</reference>
<feature type="domain" description="Transcription initiation factor TFIID subunit 2 TPR repeats" evidence="9">
    <location>
        <begin position="649"/>
        <end position="988"/>
    </location>
</feature>
<dbReference type="GO" id="GO:0008237">
    <property type="term" value="F:metallopeptidase activity"/>
    <property type="evidence" value="ECO:0007669"/>
    <property type="project" value="InterPro"/>
</dbReference>
<dbReference type="STRING" id="34508.A0A4U5PD44"/>
<dbReference type="GO" id="GO:0016251">
    <property type="term" value="F:RNA polymerase II general transcription initiation factor activity"/>
    <property type="evidence" value="ECO:0007669"/>
    <property type="project" value="TreeGrafter"/>
</dbReference>
<evidence type="ECO:0000259" key="7">
    <source>
        <dbReference type="Pfam" id="PF01433"/>
    </source>
</evidence>
<feature type="domain" description="Transcription initiation factor TFIID subunit 2 Ig-like" evidence="8">
    <location>
        <begin position="528"/>
        <end position="646"/>
    </location>
</feature>
<name>A0A4U5PD44_STECR</name>
<keyword evidence="6" id="KW-0539">Nucleus</keyword>
<dbReference type="Proteomes" id="UP000298663">
    <property type="component" value="Unassembled WGS sequence"/>
</dbReference>
<evidence type="ECO:0000256" key="1">
    <source>
        <dbReference type="ARBA" id="ARBA00004123"/>
    </source>
</evidence>
<dbReference type="InterPro" id="IPR014782">
    <property type="entry name" value="Peptidase_M1_dom"/>
</dbReference>
<evidence type="ECO:0000256" key="3">
    <source>
        <dbReference type="ARBA" id="ARBA00017363"/>
    </source>
</evidence>